<feature type="compositionally biased region" description="Polar residues" evidence="1">
    <location>
        <begin position="56"/>
        <end position="68"/>
    </location>
</feature>
<gene>
    <name evidence="2" type="ORF">S01H4_48124</name>
</gene>
<evidence type="ECO:0000256" key="1">
    <source>
        <dbReference type="SAM" id="MobiDB-lite"/>
    </source>
</evidence>
<dbReference type="PANTHER" id="PTHR46018:SF2">
    <property type="entry name" value="ZINC PHOSPHODIESTERASE ELAC PROTEIN 1"/>
    <property type="match status" value="1"/>
</dbReference>
<dbReference type="PANTHER" id="PTHR46018">
    <property type="entry name" value="ZINC PHOSPHODIESTERASE ELAC PROTEIN 1"/>
    <property type="match status" value="1"/>
</dbReference>
<dbReference type="Gene3D" id="3.60.15.10">
    <property type="entry name" value="Ribonuclease Z/Hydroxyacylglutathione hydrolase-like"/>
    <property type="match status" value="1"/>
</dbReference>
<dbReference type="EMBL" id="BART01027093">
    <property type="protein sequence ID" value="GAG90396.1"/>
    <property type="molecule type" value="Genomic_DNA"/>
</dbReference>
<sequence length="270" mass="29091">MSRSSKTRFGVLGVLGVGFVLGYVVACSNTQPTNPSNAAEANDGEKAKQAARAGSGTPTKPTALPSTSPVKALGAREVYYPGTEDLAPNEMRVVACGTGMPNARPKQAAACWLVELGNGDKFIFDIGTGSAERLSAMKIPYDHLNKVFIGHLHSDHFGDMDALWIGGVVGNRVTPLRVWGPSGHKPEYGTAYAMEHMQKMFTWDIGSRLGNVDLRGIKLAVNEFDYKAVNQLIYEENGVTIRTIPAIHGIDGSVSFILEWNGLKFVYSSD</sequence>
<dbReference type="Pfam" id="PF23023">
    <property type="entry name" value="Anti-Pycsar_Apyc1"/>
    <property type="match status" value="1"/>
</dbReference>
<dbReference type="GO" id="GO:0042781">
    <property type="term" value="F:3'-tRNA processing endoribonuclease activity"/>
    <property type="evidence" value="ECO:0007669"/>
    <property type="project" value="TreeGrafter"/>
</dbReference>
<accession>X1D1L5</accession>
<dbReference type="InterPro" id="IPR036866">
    <property type="entry name" value="RibonucZ/Hydroxyglut_hydro"/>
</dbReference>
<comment type="caution">
    <text evidence="2">The sequence shown here is derived from an EMBL/GenBank/DDBJ whole genome shotgun (WGS) entry which is preliminary data.</text>
</comment>
<protein>
    <submittedName>
        <fullName evidence="2">Uncharacterized protein</fullName>
    </submittedName>
</protein>
<evidence type="ECO:0000313" key="2">
    <source>
        <dbReference type="EMBL" id="GAG90396.1"/>
    </source>
</evidence>
<dbReference type="AlphaFoldDB" id="X1D1L5"/>
<reference evidence="2" key="1">
    <citation type="journal article" date="2014" name="Front. Microbiol.">
        <title>High frequency of phylogenetically diverse reductive dehalogenase-homologous genes in deep subseafloor sedimentary metagenomes.</title>
        <authorList>
            <person name="Kawai M."/>
            <person name="Futagami T."/>
            <person name="Toyoda A."/>
            <person name="Takaki Y."/>
            <person name="Nishi S."/>
            <person name="Hori S."/>
            <person name="Arai W."/>
            <person name="Tsubouchi T."/>
            <person name="Morono Y."/>
            <person name="Uchiyama I."/>
            <person name="Ito T."/>
            <person name="Fujiyama A."/>
            <person name="Inagaki F."/>
            <person name="Takami H."/>
        </authorList>
    </citation>
    <scope>NUCLEOTIDE SEQUENCE</scope>
    <source>
        <strain evidence="2">Expedition CK06-06</strain>
    </source>
</reference>
<dbReference type="SUPFAM" id="SSF56281">
    <property type="entry name" value="Metallo-hydrolase/oxidoreductase"/>
    <property type="match status" value="1"/>
</dbReference>
<feature type="region of interest" description="Disordered" evidence="1">
    <location>
        <begin position="34"/>
        <end position="68"/>
    </location>
</feature>
<feature type="non-terminal residue" evidence="2">
    <location>
        <position position="270"/>
    </location>
</feature>
<proteinExistence type="predicted"/>
<name>X1D1L5_9ZZZZ</name>
<organism evidence="2">
    <name type="scientific">marine sediment metagenome</name>
    <dbReference type="NCBI Taxonomy" id="412755"/>
    <lineage>
        <taxon>unclassified sequences</taxon>
        <taxon>metagenomes</taxon>
        <taxon>ecological metagenomes</taxon>
    </lineage>
</organism>